<dbReference type="AlphaFoldDB" id="A0A6S7B755"/>
<dbReference type="Proteomes" id="UP000494365">
    <property type="component" value="Unassembled WGS sequence"/>
</dbReference>
<accession>A0A6S7B755</accession>
<organism evidence="1 2">
    <name type="scientific">Paraburkholderia ultramafica</name>
    <dbReference type="NCBI Taxonomy" id="1544867"/>
    <lineage>
        <taxon>Bacteria</taxon>
        <taxon>Pseudomonadati</taxon>
        <taxon>Pseudomonadota</taxon>
        <taxon>Betaproteobacteria</taxon>
        <taxon>Burkholderiales</taxon>
        <taxon>Burkholderiaceae</taxon>
        <taxon>Paraburkholderia</taxon>
    </lineage>
</organism>
<keyword evidence="2" id="KW-1185">Reference proteome</keyword>
<proteinExistence type="predicted"/>
<evidence type="ECO:0000313" key="1">
    <source>
        <dbReference type="EMBL" id="CAB3779772.1"/>
    </source>
</evidence>
<reference evidence="1 2" key="1">
    <citation type="submission" date="2020-04" db="EMBL/GenBank/DDBJ databases">
        <authorList>
            <person name="De Canck E."/>
        </authorList>
    </citation>
    <scope>NUCLEOTIDE SEQUENCE [LARGE SCALE GENOMIC DNA]</scope>
    <source>
        <strain evidence="1 2">LMG 28614</strain>
    </source>
</reference>
<protein>
    <submittedName>
        <fullName evidence="1">Uncharacterized protein</fullName>
    </submittedName>
</protein>
<name>A0A6S7B755_9BURK</name>
<gene>
    <name evidence="1" type="ORF">LMG28614_00921</name>
</gene>
<dbReference type="EMBL" id="CADIKK010000003">
    <property type="protein sequence ID" value="CAB3779772.1"/>
    <property type="molecule type" value="Genomic_DNA"/>
</dbReference>
<sequence>MAGQSHRLNQFRVAHELADALTGVVRSLAGLSCDGFNQPTDGT</sequence>
<evidence type="ECO:0000313" key="2">
    <source>
        <dbReference type="Proteomes" id="UP000494365"/>
    </source>
</evidence>